<evidence type="ECO:0000259" key="3">
    <source>
        <dbReference type="PROSITE" id="PS50158"/>
    </source>
</evidence>
<keyword evidence="1" id="KW-0863">Zinc-finger</keyword>
<organism evidence="4 5">
    <name type="scientific">Senna tora</name>
    <dbReference type="NCBI Taxonomy" id="362788"/>
    <lineage>
        <taxon>Eukaryota</taxon>
        <taxon>Viridiplantae</taxon>
        <taxon>Streptophyta</taxon>
        <taxon>Embryophyta</taxon>
        <taxon>Tracheophyta</taxon>
        <taxon>Spermatophyta</taxon>
        <taxon>Magnoliopsida</taxon>
        <taxon>eudicotyledons</taxon>
        <taxon>Gunneridae</taxon>
        <taxon>Pentapetalae</taxon>
        <taxon>rosids</taxon>
        <taxon>fabids</taxon>
        <taxon>Fabales</taxon>
        <taxon>Fabaceae</taxon>
        <taxon>Caesalpinioideae</taxon>
        <taxon>Cassia clade</taxon>
        <taxon>Senna</taxon>
    </lineage>
</organism>
<sequence length="138" mass="15627">MIVLGCLHLDHAFRLERPAALTDTSTNVERTAHEKWERSNRMCLMIMQHSIQGSLRGGILENTDAKEEERHKQNKVESALIASSSGVKASKKRKRNDKGTTNNGESSKNAQKKQYTGRTCFFCRKHGHVKKDCPKFAD</sequence>
<gene>
    <name evidence="4" type="ORF">G2W53_001193</name>
</gene>
<dbReference type="AlphaFoldDB" id="A0A834XJ87"/>
<keyword evidence="1" id="KW-0479">Metal-binding</keyword>
<protein>
    <submittedName>
        <fullName evidence="4">Retrovirus-related Pol polyprotein from transposon TNT 1-94</fullName>
    </submittedName>
</protein>
<dbReference type="OrthoDB" id="1722863at2759"/>
<reference evidence="4" key="1">
    <citation type="submission" date="2020-09" db="EMBL/GenBank/DDBJ databases">
        <title>Genome-Enabled Discovery of Anthraquinone Biosynthesis in Senna tora.</title>
        <authorList>
            <person name="Kang S.-H."/>
            <person name="Pandey R.P."/>
            <person name="Lee C.-M."/>
            <person name="Sim J.-S."/>
            <person name="Jeong J.-T."/>
            <person name="Choi B.-S."/>
            <person name="Jung M."/>
            <person name="Ginzburg D."/>
            <person name="Zhao K."/>
            <person name="Won S.Y."/>
            <person name="Oh T.-J."/>
            <person name="Yu Y."/>
            <person name="Kim N.-H."/>
            <person name="Lee O.R."/>
            <person name="Lee T.-H."/>
            <person name="Bashyal P."/>
            <person name="Kim T.-S."/>
            <person name="Lee W.-H."/>
            <person name="Kawkins C."/>
            <person name="Kim C.-K."/>
            <person name="Kim J.S."/>
            <person name="Ahn B.O."/>
            <person name="Rhee S.Y."/>
            <person name="Sohng J.K."/>
        </authorList>
    </citation>
    <scope>NUCLEOTIDE SEQUENCE</scope>
    <source>
        <tissue evidence="4">Leaf</tissue>
    </source>
</reference>
<dbReference type="SUPFAM" id="SSF57756">
    <property type="entry name" value="Retrovirus zinc finger-like domains"/>
    <property type="match status" value="1"/>
</dbReference>
<name>A0A834XJ87_9FABA</name>
<evidence type="ECO:0000313" key="5">
    <source>
        <dbReference type="Proteomes" id="UP000634136"/>
    </source>
</evidence>
<dbReference type="PROSITE" id="PS50158">
    <property type="entry name" value="ZF_CCHC"/>
    <property type="match status" value="1"/>
</dbReference>
<keyword evidence="1" id="KW-0862">Zinc</keyword>
<dbReference type="InterPro" id="IPR001878">
    <property type="entry name" value="Znf_CCHC"/>
</dbReference>
<evidence type="ECO:0000313" key="4">
    <source>
        <dbReference type="EMBL" id="KAF7844288.1"/>
    </source>
</evidence>
<dbReference type="InterPro" id="IPR036875">
    <property type="entry name" value="Znf_CCHC_sf"/>
</dbReference>
<keyword evidence="5" id="KW-1185">Reference proteome</keyword>
<feature type="compositionally biased region" description="Basic and acidic residues" evidence="2">
    <location>
        <begin position="63"/>
        <end position="75"/>
    </location>
</feature>
<dbReference type="EMBL" id="JAAIUW010000001">
    <property type="protein sequence ID" value="KAF7844288.1"/>
    <property type="molecule type" value="Genomic_DNA"/>
</dbReference>
<feature type="domain" description="CCHC-type" evidence="3">
    <location>
        <begin position="120"/>
        <end position="135"/>
    </location>
</feature>
<dbReference type="Gene3D" id="4.10.60.10">
    <property type="entry name" value="Zinc finger, CCHC-type"/>
    <property type="match status" value="1"/>
</dbReference>
<evidence type="ECO:0000256" key="2">
    <source>
        <dbReference type="SAM" id="MobiDB-lite"/>
    </source>
</evidence>
<dbReference type="GO" id="GO:0003676">
    <property type="term" value="F:nucleic acid binding"/>
    <property type="evidence" value="ECO:0007669"/>
    <property type="project" value="InterPro"/>
</dbReference>
<dbReference type="SMART" id="SM00343">
    <property type="entry name" value="ZnF_C2HC"/>
    <property type="match status" value="1"/>
</dbReference>
<feature type="region of interest" description="Disordered" evidence="2">
    <location>
        <begin position="58"/>
        <end position="114"/>
    </location>
</feature>
<comment type="caution">
    <text evidence="4">The sequence shown here is derived from an EMBL/GenBank/DDBJ whole genome shotgun (WGS) entry which is preliminary data.</text>
</comment>
<evidence type="ECO:0000256" key="1">
    <source>
        <dbReference type="PROSITE-ProRule" id="PRU00047"/>
    </source>
</evidence>
<dbReference type="Pfam" id="PF00098">
    <property type="entry name" value="zf-CCHC"/>
    <property type="match status" value="1"/>
</dbReference>
<accession>A0A834XJ87</accession>
<feature type="compositionally biased region" description="Polar residues" evidence="2">
    <location>
        <begin position="99"/>
        <end position="114"/>
    </location>
</feature>
<dbReference type="GO" id="GO:0008270">
    <property type="term" value="F:zinc ion binding"/>
    <property type="evidence" value="ECO:0007669"/>
    <property type="project" value="UniProtKB-KW"/>
</dbReference>
<proteinExistence type="predicted"/>
<dbReference type="Proteomes" id="UP000634136">
    <property type="component" value="Unassembled WGS sequence"/>
</dbReference>